<dbReference type="InterPro" id="IPR025799">
    <property type="entry name" value="Arg_MeTrfase"/>
</dbReference>
<keyword evidence="1 6" id="KW-0489">Methyltransferase</keyword>
<evidence type="ECO:0000256" key="3">
    <source>
        <dbReference type="ARBA" id="ARBA00022691"/>
    </source>
</evidence>
<keyword evidence="2 6" id="KW-0808">Transferase</keyword>
<dbReference type="GO" id="GO:0016274">
    <property type="term" value="F:protein-arginine N-methyltransferase activity"/>
    <property type="evidence" value="ECO:0007669"/>
    <property type="project" value="InterPro"/>
</dbReference>
<dbReference type="Proteomes" id="UP001152484">
    <property type="component" value="Unassembled WGS sequence"/>
</dbReference>
<dbReference type="InterPro" id="IPR014644">
    <property type="entry name" value="MeTrfase_PRMT7"/>
</dbReference>
<sequence length="734" mass="82805">MFFSLCKTLHPTFPLRSISPLSPSLRRSTCNMNSGSRMFQLKLDPLTGGSEWIVIEESETPERTPTSLLATTSYLDMLNDSPRNRAFREAIEKTVTKPCHILDIGSGTGLLSMMAARAMGHADSGANSGSTGVVTACESYLPMVKLMRKVLKANGMERRVRIINKRSDELEVGRDVASRADVLVSEILDSELLGEGLIPTLQHAHDNLLVKCPETVPYRATIYGQLVESKDLWKMHDLISNEDKTSDTIRLVPKGMETILCVKSQQYPMHCNAISEEIKQLSEPFKIFDFDFWKRPDSSRETSLVIQATKGGTVHAVISWWLLQLDRKGTVFYSTGPKWLHCLPNVKELNRSISFKSSEAWCDHWKQCVWFVPNRGLPVHKDEHVHLNAIHNNISIMYKLKSESQNMEDGHCKLNARGCQLFLSPERIAIYGDSDWRCSMLKAINNALKHKVSPLCVVADDSIFLTIAIAQLGKAYVISMLPGLLDKGEQYLQAVADSNDFSRDCIKVLKKRNSALTVQDTNHRKVDFLVAEPFYYGRDGVLPWQNLRFWKERTVMDPILSKDVVIMPFKGRLKACAMSLPDLWRSRRCLKAIEGFDHSVVNSTLGACGDLPAGERTPFLPFFIWQCGESKKLSETFNIMEFNFQETMCQCSGEAEFEFTEPGMCHGLVFWIDWVMDAGESIVISTGPEQRHWKQGVKLLEKPVTVQNCGRSISKVEASFDPTNAELSVELTFI</sequence>
<dbReference type="FunFam" id="3.40.50.150:FF:000070">
    <property type="entry name" value="Protein arginine N-methyltransferase 7"/>
    <property type="match status" value="1"/>
</dbReference>
<dbReference type="Gene3D" id="3.40.50.150">
    <property type="entry name" value="Vaccinia Virus protein VP39"/>
    <property type="match status" value="2"/>
</dbReference>
<comment type="caution">
    <text evidence="8">The sequence shown here is derived from an EMBL/GenBank/DDBJ whole genome shotgun (WGS) entry which is preliminary data.</text>
</comment>
<evidence type="ECO:0000256" key="2">
    <source>
        <dbReference type="ARBA" id="ARBA00022679"/>
    </source>
</evidence>
<dbReference type="Pfam" id="PF22528">
    <property type="entry name" value="PRMT_C"/>
    <property type="match status" value="2"/>
</dbReference>
<evidence type="ECO:0000259" key="7">
    <source>
        <dbReference type="Pfam" id="PF22528"/>
    </source>
</evidence>
<comment type="similarity">
    <text evidence="5">Belongs to the class I-like SAM-binding methyltransferase superfamily. Protein arginine N-methyltransferase family. PRMT7 subfamily.</text>
</comment>
<evidence type="ECO:0000313" key="9">
    <source>
        <dbReference type="Proteomes" id="UP001152484"/>
    </source>
</evidence>
<dbReference type="Gene3D" id="2.70.160.11">
    <property type="entry name" value="Hnrnp arginine n-methyltransferase1"/>
    <property type="match status" value="2"/>
</dbReference>
<dbReference type="FunFam" id="2.70.160.11:FF:000017">
    <property type="entry name" value="Protein arginine N-methyltransferase 1.6"/>
    <property type="match status" value="1"/>
</dbReference>
<dbReference type="FunFam" id="3.40.50.150:FF:000167">
    <property type="entry name" value="Protein arginine N-methyltransferase"/>
    <property type="match status" value="1"/>
</dbReference>
<evidence type="ECO:0000256" key="6">
    <source>
        <dbReference type="PROSITE-ProRule" id="PRU01015"/>
    </source>
</evidence>
<dbReference type="PROSITE" id="PS51678">
    <property type="entry name" value="SAM_MT_PRMT"/>
    <property type="match status" value="2"/>
</dbReference>
<dbReference type="PANTHER" id="PTHR11006:SF4">
    <property type="entry name" value="PROTEIN ARGININE N-METHYLTRANSFERASE 7"/>
    <property type="match status" value="1"/>
</dbReference>
<evidence type="ECO:0000313" key="8">
    <source>
        <dbReference type="EMBL" id="CAH9086453.1"/>
    </source>
</evidence>
<name>A0A9P0Z266_CUSEU</name>
<dbReference type="GO" id="GO:0032259">
    <property type="term" value="P:methylation"/>
    <property type="evidence" value="ECO:0007669"/>
    <property type="project" value="UniProtKB-KW"/>
</dbReference>
<evidence type="ECO:0000256" key="5">
    <source>
        <dbReference type="PIRNR" id="PIRNR036946"/>
    </source>
</evidence>
<keyword evidence="4" id="KW-0677">Repeat</keyword>
<dbReference type="InterPro" id="IPR055135">
    <property type="entry name" value="PRMT_dom"/>
</dbReference>
<evidence type="ECO:0000256" key="4">
    <source>
        <dbReference type="ARBA" id="ARBA00022737"/>
    </source>
</evidence>
<keyword evidence="3 6" id="KW-0949">S-adenosyl-L-methionine</keyword>
<accession>A0A9P0Z266</accession>
<dbReference type="AlphaFoldDB" id="A0A9P0Z266"/>
<proteinExistence type="inferred from homology"/>
<dbReference type="GO" id="GO:0042054">
    <property type="term" value="F:histone methyltransferase activity"/>
    <property type="evidence" value="ECO:0007669"/>
    <property type="project" value="TreeGrafter"/>
</dbReference>
<dbReference type="SUPFAM" id="SSF53335">
    <property type="entry name" value="S-adenosyl-L-methionine-dependent methyltransferases"/>
    <property type="match status" value="2"/>
</dbReference>
<evidence type="ECO:0000256" key="1">
    <source>
        <dbReference type="ARBA" id="ARBA00022603"/>
    </source>
</evidence>
<comment type="function">
    <text evidence="5">Arginine methyltransferase that can both catalyze the formation of omega-N monomethylarginine (MMA) and symmetrical dimethylarginine (sDMA).</text>
</comment>
<protein>
    <recommendedName>
        <fullName evidence="5">Protein arginine N-methyltransferase</fullName>
        <ecNumber evidence="5">2.1.1.-</ecNumber>
    </recommendedName>
</protein>
<feature type="domain" description="Protein arginine N-methyltransferase" evidence="7">
    <location>
        <begin position="632"/>
        <end position="714"/>
    </location>
</feature>
<dbReference type="PIRSF" id="PIRSF036946">
    <property type="entry name" value="Arg_N-mtase"/>
    <property type="match status" value="1"/>
</dbReference>
<dbReference type="EMBL" id="CAMAPE010000019">
    <property type="protein sequence ID" value="CAH9086453.1"/>
    <property type="molecule type" value="Genomic_DNA"/>
</dbReference>
<organism evidence="8 9">
    <name type="scientific">Cuscuta europaea</name>
    <name type="common">European dodder</name>
    <dbReference type="NCBI Taxonomy" id="41803"/>
    <lineage>
        <taxon>Eukaryota</taxon>
        <taxon>Viridiplantae</taxon>
        <taxon>Streptophyta</taxon>
        <taxon>Embryophyta</taxon>
        <taxon>Tracheophyta</taxon>
        <taxon>Spermatophyta</taxon>
        <taxon>Magnoliopsida</taxon>
        <taxon>eudicotyledons</taxon>
        <taxon>Gunneridae</taxon>
        <taxon>Pentapetalae</taxon>
        <taxon>asterids</taxon>
        <taxon>lamiids</taxon>
        <taxon>Solanales</taxon>
        <taxon>Convolvulaceae</taxon>
        <taxon>Cuscuteae</taxon>
        <taxon>Cuscuta</taxon>
        <taxon>Cuscuta subgen. Cuscuta</taxon>
    </lineage>
</organism>
<keyword evidence="9" id="KW-1185">Reference proteome</keyword>
<dbReference type="OrthoDB" id="412876at2759"/>
<reference evidence="8" key="1">
    <citation type="submission" date="2022-07" db="EMBL/GenBank/DDBJ databases">
        <authorList>
            <person name="Macas J."/>
            <person name="Novak P."/>
            <person name="Neumann P."/>
        </authorList>
    </citation>
    <scope>NUCLEOTIDE SEQUENCE</scope>
</reference>
<dbReference type="InterPro" id="IPR029063">
    <property type="entry name" value="SAM-dependent_MTases_sf"/>
</dbReference>
<dbReference type="EC" id="2.1.1.-" evidence="5"/>
<feature type="domain" description="Protein arginine N-methyltransferase" evidence="7">
    <location>
        <begin position="277"/>
        <end position="396"/>
    </location>
</feature>
<dbReference type="PANTHER" id="PTHR11006">
    <property type="entry name" value="PROTEIN ARGININE N-METHYLTRANSFERASE"/>
    <property type="match status" value="1"/>
</dbReference>
<gene>
    <name evidence="8" type="ORF">CEURO_LOCUS9636</name>
</gene>